<protein>
    <submittedName>
        <fullName evidence="4">Uncharacterized protein</fullName>
    </submittedName>
</protein>
<dbReference type="RefSeq" id="WP_091699277.1">
    <property type="nucleotide sequence ID" value="NZ_FOAK01000005.1"/>
</dbReference>
<keyword evidence="3" id="KW-0812">Transmembrane</keyword>
<dbReference type="STRING" id="190974.SAMN05216439_1458"/>
<gene>
    <name evidence="4" type="ORF">SAMN05216439_1458</name>
</gene>
<evidence type="ECO:0000313" key="5">
    <source>
        <dbReference type="Proteomes" id="UP000199506"/>
    </source>
</evidence>
<feature type="transmembrane region" description="Helical" evidence="3">
    <location>
        <begin position="161"/>
        <end position="179"/>
    </location>
</feature>
<proteinExistence type="predicted"/>
<evidence type="ECO:0000313" key="4">
    <source>
        <dbReference type="EMBL" id="SEK78281.1"/>
    </source>
</evidence>
<organism evidence="4 5">
    <name type="scientific">Methanobrevibacter gottschalkii</name>
    <dbReference type="NCBI Taxonomy" id="190974"/>
    <lineage>
        <taxon>Archaea</taxon>
        <taxon>Methanobacteriati</taxon>
        <taxon>Methanobacteriota</taxon>
        <taxon>Methanomada group</taxon>
        <taxon>Methanobacteria</taxon>
        <taxon>Methanobacteriales</taxon>
        <taxon>Methanobacteriaceae</taxon>
        <taxon>Methanobrevibacter</taxon>
    </lineage>
</organism>
<dbReference type="Proteomes" id="UP000199506">
    <property type="component" value="Unassembled WGS sequence"/>
</dbReference>
<name>A0A1H7JU77_9EURY</name>
<dbReference type="AlphaFoldDB" id="A0A1H7JU77"/>
<sequence length="320" mass="36546">MKDSKEKEHRISNLKDLIDNVKEEDSNIDSQEDSELINYLHEDTVDFDELEINDEFIYHPDDDEDYVINLEESPIDEEFIINTPKEEELKNMSDDLEEPEDIISDVSENFDQFFNAKIGKTPVLAIVSSVLGIIFIAISIIIFESRSDRVIDNVVSGETNFISVIVLGLGILLLIYGIYKVFNIKSPLNGITESINSIDGKEKVKTNASKEKETEKIIPKSNIPLDKDSYKIGEFDIGDIKNKFKKSTTSKKPKPHPEDTNNIPPAKEKEENKKELTIEKIEDIEYKQAKLDNETIDDIFAEVEDIDEIPIISIDSEEKE</sequence>
<feature type="compositionally biased region" description="Basic and acidic residues" evidence="2">
    <location>
        <begin position="266"/>
        <end position="275"/>
    </location>
</feature>
<feature type="compositionally biased region" description="Basic residues" evidence="2">
    <location>
        <begin position="245"/>
        <end position="254"/>
    </location>
</feature>
<evidence type="ECO:0000256" key="1">
    <source>
        <dbReference type="SAM" id="Coils"/>
    </source>
</evidence>
<accession>A0A1H7JU77</accession>
<keyword evidence="3" id="KW-1133">Transmembrane helix</keyword>
<reference evidence="4 5" key="1">
    <citation type="submission" date="2016-10" db="EMBL/GenBank/DDBJ databases">
        <authorList>
            <person name="de Groot N.N."/>
        </authorList>
    </citation>
    <scope>NUCLEOTIDE SEQUENCE [LARGE SCALE GENOMIC DNA]</scope>
    <source>
        <strain evidence="4 5">DSM 11978</strain>
    </source>
</reference>
<keyword evidence="3" id="KW-0472">Membrane</keyword>
<feature type="transmembrane region" description="Helical" evidence="3">
    <location>
        <begin position="123"/>
        <end position="141"/>
    </location>
</feature>
<evidence type="ECO:0000256" key="2">
    <source>
        <dbReference type="SAM" id="MobiDB-lite"/>
    </source>
</evidence>
<dbReference type="EMBL" id="FOAK01000005">
    <property type="protein sequence ID" value="SEK78281.1"/>
    <property type="molecule type" value="Genomic_DNA"/>
</dbReference>
<feature type="region of interest" description="Disordered" evidence="2">
    <location>
        <begin position="245"/>
        <end position="275"/>
    </location>
</feature>
<feature type="coiled-coil region" evidence="1">
    <location>
        <begin position="4"/>
        <end position="34"/>
    </location>
</feature>
<keyword evidence="1" id="KW-0175">Coiled coil</keyword>
<evidence type="ECO:0000256" key="3">
    <source>
        <dbReference type="SAM" id="Phobius"/>
    </source>
</evidence>
<dbReference type="OrthoDB" id="78314at2157"/>